<comment type="caution">
    <text evidence="2">The sequence shown here is derived from an EMBL/GenBank/DDBJ whole genome shotgun (WGS) entry which is preliminary data.</text>
</comment>
<feature type="region of interest" description="Disordered" evidence="1">
    <location>
        <begin position="93"/>
        <end position="134"/>
    </location>
</feature>
<dbReference type="Proteomes" id="UP001642484">
    <property type="component" value="Unassembled WGS sequence"/>
</dbReference>
<reference evidence="2 3" key="1">
    <citation type="submission" date="2024-02" db="EMBL/GenBank/DDBJ databases">
        <authorList>
            <person name="Chen Y."/>
            <person name="Shah S."/>
            <person name="Dougan E. K."/>
            <person name="Thang M."/>
            <person name="Chan C."/>
        </authorList>
    </citation>
    <scope>NUCLEOTIDE SEQUENCE [LARGE SCALE GENOMIC DNA]</scope>
</reference>
<proteinExistence type="predicted"/>
<evidence type="ECO:0000313" key="3">
    <source>
        <dbReference type="Proteomes" id="UP001642484"/>
    </source>
</evidence>
<keyword evidence="3" id="KW-1185">Reference proteome</keyword>
<gene>
    <name evidence="2" type="ORF">CCMP2556_LOCUS33332</name>
</gene>
<dbReference type="EMBL" id="CAXAMN010022262">
    <property type="protein sequence ID" value="CAK9067864.1"/>
    <property type="molecule type" value="Genomic_DNA"/>
</dbReference>
<feature type="region of interest" description="Disordered" evidence="1">
    <location>
        <begin position="686"/>
        <end position="714"/>
    </location>
</feature>
<organism evidence="2 3">
    <name type="scientific">Durusdinium trenchii</name>
    <dbReference type="NCBI Taxonomy" id="1381693"/>
    <lineage>
        <taxon>Eukaryota</taxon>
        <taxon>Sar</taxon>
        <taxon>Alveolata</taxon>
        <taxon>Dinophyceae</taxon>
        <taxon>Suessiales</taxon>
        <taxon>Symbiodiniaceae</taxon>
        <taxon>Durusdinium</taxon>
    </lineage>
</organism>
<evidence type="ECO:0000256" key="1">
    <source>
        <dbReference type="SAM" id="MobiDB-lite"/>
    </source>
</evidence>
<feature type="region of interest" description="Disordered" evidence="1">
    <location>
        <begin position="189"/>
        <end position="208"/>
    </location>
</feature>
<protein>
    <submittedName>
        <fullName evidence="2">Uncharacterized protein</fullName>
    </submittedName>
</protein>
<accession>A0ABP0NYG5</accession>
<sequence>MLESVFFSPRSYDRRSMRWRPRVKLLSLRLPDDEEPQPAVGWGLAQEGGGKHFAFDQSQQLDSSSFLGPPNFVHPQVGWKPKLGQVFHQLRQVSAAAPRPNSDTRRDGSQTEQPWGLEGGLAPSRPVSRSLRASQRTANASALLVQRQAPRLSGYTRDELRIAELESHGQLSQAARAVCPARLVRHARYASEDTRPRTRAQRARAEPERAEVGQARLWDLMEKNAQIFHPKMLPKILVPAAALSPSEQQDVRLVQLLQRAMKYLERDGPLVPVVGAKGACSIVKASRQLHTPEARSFSLKWLGVMCAQAPSLDASLLAELAQELLRFKILDEEIWEALARTVCERCDGLGAAEVVPLLDAFKRSYTSSKVDRAIVALCQRATDCCEEFSQRQCVVAVASLCRLSRAVPATLLDQVIHRLLETWLARVDAFSRQTNVNQVISLAISLTALPTNSPVRARQLAGARGALPTGSVEIFQHRLAGWAHDCGAPGVGVLSPEELILVLWALKDLTPTGLSEYQELVGTCLLRIQSDTNFEGWSLARQVQALEVLLASKHARVAGSSADEVPSEALAKEIEARLVATMTQQLAEAPCRLVGKVLVIGEQGGQEFWPRCASLTEAVLRRAVDLAHDPAVKPDELQPVLDTVASSALTRIPAFRAGCEALRTAAAQRPDAPSLASVLMLLQKATAPSEPQPEEEAEEVETKMGAASGGFDEERPLSPLELAERLGRLGKAKKANPTELSMVADRFLATVESLSKDELLPALSNVLLAGRWRIQREALLLEVVERLGDQVAMRSPELTSLQLVSAVDVFADMGLPYHLVFEAALLELLQKKQPLTWQQAIVVLEAFAAVQIRIPELARIYQRFQRQQELARLPTMGMVRFLAAATQLELTENRDVKEMTCRILAETSPERPLPVVDTVSLIESLWLSGSVLQDMQLRHLLSWVATLRPRELSEQNLTTLRNYILFILAQEDGSARLSLQRMPVEIQTRLSELLCHPSPCWTRTPSEETRLLRSEVSELLLEKAPSHVAALPAVSLGPAGQADLEVNHVGWLLDGPEAFFRPFTPLRYTPQEKQRAWLLETLLRRDDMISAAACSPNSDVPDASEPPAGRQAVVADFFPKARQWPTLPRLQRLNWLEWGQASSVAAKKRLLGVDEGWFSAAAKEGQRSQEATAS</sequence>
<name>A0ABP0NYG5_9DINO</name>
<evidence type="ECO:0000313" key="2">
    <source>
        <dbReference type="EMBL" id="CAK9067864.1"/>
    </source>
</evidence>